<dbReference type="AlphaFoldDB" id="A0A419UW73"/>
<dbReference type="GO" id="GO:0004062">
    <property type="term" value="F:aryl sulfotransferase activity"/>
    <property type="evidence" value="ECO:0007669"/>
    <property type="project" value="InterPro"/>
</dbReference>
<proteinExistence type="predicted"/>
<dbReference type="Pfam" id="PF05935">
    <property type="entry name" value="Arylsulfotrans"/>
    <property type="match status" value="1"/>
</dbReference>
<gene>
    <name evidence="2" type="ORF">ATL39_3285</name>
</gene>
<comment type="caution">
    <text evidence="2">The sequence shown here is derived from an EMBL/GenBank/DDBJ whole genome shotgun (WGS) entry which is preliminary data.</text>
</comment>
<keyword evidence="2" id="KW-0808">Transferase</keyword>
<dbReference type="Pfam" id="PF17425">
    <property type="entry name" value="Arylsulfotran_N"/>
    <property type="match status" value="1"/>
</dbReference>
<dbReference type="InterPro" id="IPR035391">
    <property type="entry name" value="Arylsulfotran_N"/>
</dbReference>
<dbReference type="InterPro" id="IPR038477">
    <property type="entry name" value="ASST_N_sf"/>
</dbReference>
<accession>A0A419UW73</accession>
<sequence length="530" mass="60080">MKIMTFFILALGIVWIIIAETTNQTVSFSIFQSASTTNSETDLIEEQEEMEKEWQQEYMNGSYSFDNPMVIEDPYGEAPLTALAKFRTEEPSRITVTVASREGAEDITHTYSSYAQEHEVPVLGLYPNSDNEVTITAENQQGTIQEKTISIENDRTLESAHDRQIVESSPADMEPGLTFINTAVTEPYGVDEQGDIRWYSSRTGGFAFKRLANGNLLRGMSESADERNEYLLETDMLGKVQHQYKINVPNYDDNNVIHHDAIELPNNNLLVTIHDNSNSYVEDTMVEIDRETGETVETLDLKDVFPAEVYENYAGPYKNEGDWFHQNAVWYDAETESILVSGRHQSAVLSLTYPDMNINWILAAPEDWPDSMMEKVLEPVGDPIKYPGAQHAPMILPDQDNDPDTKDILLFDNNTAVVRGNDSISRDFSQGIQYRINETDGTVETVWNYGEDRGKEFFSNVVGDADYLYETGNRLLTSGYNELENSYRAVIVELASDTDEIVYELELNGIQEGDGRIVYRSERMPLYTAQ</sequence>
<evidence type="ECO:0000313" key="2">
    <source>
        <dbReference type="EMBL" id="RKD68822.1"/>
    </source>
</evidence>
<organism evidence="2 3">
    <name type="scientific">Sinobaca qinghaiensis</name>
    <dbReference type="NCBI Taxonomy" id="342944"/>
    <lineage>
        <taxon>Bacteria</taxon>
        <taxon>Bacillati</taxon>
        <taxon>Bacillota</taxon>
        <taxon>Bacilli</taxon>
        <taxon>Bacillales</taxon>
        <taxon>Sporolactobacillaceae</taxon>
        <taxon>Sinobaca</taxon>
    </lineage>
</organism>
<evidence type="ECO:0000313" key="3">
    <source>
        <dbReference type="Proteomes" id="UP000285120"/>
    </source>
</evidence>
<reference evidence="2 3" key="1">
    <citation type="submission" date="2018-09" db="EMBL/GenBank/DDBJ databases">
        <title>Genomic Encyclopedia of Archaeal and Bacterial Type Strains, Phase II (KMG-II): from individual species to whole genera.</title>
        <authorList>
            <person name="Goeker M."/>
        </authorList>
    </citation>
    <scope>NUCLEOTIDE SEQUENCE [LARGE SCALE GENOMIC DNA]</scope>
    <source>
        <strain evidence="2 3">DSM 17008</strain>
    </source>
</reference>
<evidence type="ECO:0000259" key="1">
    <source>
        <dbReference type="Pfam" id="PF17425"/>
    </source>
</evidence>
<dbReference type="OrthoDB" id="264813at2"/>
<name>A0A419UW73_9BACL</name>
<dbReference type="EMBL" id="RAPK01000012">
    <property type="protein sequence ID" value="RKD68822.1"/>
    <property type="molecule type" value="Genomic_DNA"/>
</dbReference>
<protein>
    <submittedName>
        <fullName evidence="2">Arylsulfotransferase ASST</fullName>
    </submittedName>
</protein>
<dbReference type="PANTHER" id="PTHR35340:SF10">
    <property type="entry name" value="CYTOPLASMIC PROTEIN"/>
    <property type="match status" value="1"/>
</dbReference>
<keyword evidence="3" id="KW-1185">Reference proteome</keyword>
<feature type="domain" description="Arylsulfotransferase N-terminal" evidence="1">
    <location>
        <begin position="70"/>
        <end position="152"/>
    </location>
</feature>
<dbReference type="PANTHER" id="PTHR35340">
    <property type="entry name" value="PQQ ENZYME REPEAT PROTEIN-RELATED"/>
    <property type="match status" value="1"/>
</dbReference>
<dbReference type="Gene3D" id="2.60.40.3100">
    <property type="entry name" value="Arylsulphate sulphotransferase monomer, N-terminal domain"/>
    <property type="match status" value="1"/>
</dbReference>
<dbReference type="InterPro" id="IPR010262">
    <property type="entry name" value="Arylsulfotransferase_bact"/>
</dbReference>
<dbReference type="Proteomes" id="UP000285120">
    <property type="component" value="Unassembled WGS sequence"/>
</dbReference>
<dbReference type="InterPro" id="IPR053143">
    <property type="entry name" value="Arylsulfate_ST"/>
</dbReference>